<evidence type="ECO:0000256" key="8">
    <source>
        <dbReference type="SAM" id="MobiDB-lite"/>
    </source>
</evidence>
<dbReference type="InterPro" id="IPR042089">
    <property type="entry name" value="Peptidase_M13_dom_2"/>
</dbReference>
<dbReference type="SUPFAM" id="SSF55486">
    <property type="entry name" value="Metalloproteases ('zincins'), catalytic domain"/>
    <property type="match status" value="1"/>
</dbReference>
<accession>A0A1D1V2J1</accession>
<feature type="domain" description="Peptidase M13 C-terminal" evidence="9">
    <location>
        <begin position="576"/>
        <end position="778"/>
    </location>
</feature>
<organism evidence="11 12">
    <name type="scientific">Ramazzottius varieornatus</name>
    <name type="common">Water bear</name>
    <name type="synonym">Tardigrade</name>
    <dbReference type="NCBI Taxonomy" id="947166"/>
    <lineage>
        <taxon>Eukaryota</taxon>
        <taxon>Metazoa</taxon>
        <taxon>Ecdysozoa</taxon>
        <taxon>Tardigrada</taxon>
        <taxon>Eutardigrada</taxon>
        <taxon>Parachela</taxon>
        <taxon>Hypsibioidea</taxon>
        <taxon>Ramazzottiidae</taxon>
        <taxon>Ramazzottius</taxon>
    </lineage>
</organism>
<feature type="compositionally biased region" description="Low complexity" evidence="8">
    <location>
        <begin position="53"/>
        <end position="67"/>
    </location>
</feature>
<keyword evidence="12" id="KW-1185">Reference proteome</keyword>
<evidence type="ECO:0000256" key="3">
    <source>
        <dbReference type="ARBA" id="ARBA00022670"/>
    </source>
</evidence>
<evidence type="ECO:0000256" key="5">
    <source>
        <dbReference type="ARBA" id="ARBA00022801"/>
    </source>
</evidence>
<dbReference type="Pfam" id="PF05649">
    <property type="entry name" value="Peptidase_M13_N"/>
    <property type="match status" value="1"/>
</dbReference>
<dbReference type="CDD" id="cd08662">
    <property type="entry name" value="M13"/>
    <property type="match status" value="1"/>
</dbReference>
<dbReference type="InterPro" id="IPR018497">
    <property type="entry name" value="Peptidase_M13_C"/>
</dbReference>
<dbReference type="PANTHER" id="PTHR11733:SF167">
    <property type="entry name" value="FI17812P1-RELATED"/>
    <property type="match status" value="1"/>
</dbReference>
<comment type="cofactor">
    <cofactor evidence="1">
        <name>Zn(2+)</name>
        <dbReference type="ChEBI" id="CHEBI:29105"/>
    </cofactor>
</comment>
<dbReference type="AlphaFoldDB" id="A0A1D1V2J1"/>
<dbReference type="GO" id="GO:0046872">
    <property type="term" value="F:metal ion binding"/>
    <property type="evidence" value="ECO:0007669"/>
    <property type="project" value="UniProtKB-KW"/>
</dbReference>
<dbReference type="PRINTS" id="PR00786">
    <property type="entry name" value="NEPRILYSIN"/>
</dbReference>
<dbReference type="GO" id="GO:0004222">
    <property type="term" value="F:metalloendopeptidase activity"/>
    <property type="evidence" value="ECO:0007669"/>
    <property type="project" value="InterPro"/>
</dbReference>
<dbReference type="Pfam" id="PF01431">
    <property type="entry name" value="Peptidase_M13"/>
    <property type="match status" value="1"/>
</dbReference>
<evidence type="ECO:0000259" key="9">
    <source>
        <dbReference type="Pfam" id="PF01431"/>
    </source>
</evidence>
<dbReference type="GO" id="GO:0005886">
    <property type="term" value="C:plasma membrane"/>
    <property type="evidence" value="ECO:0007669"/>
    <property type="project" value="TreeGrafter"/>
</dbReference>
<comment type="similarity">
    <text evidence="2">Belongs to the peptidase M13 family.</text>
</comment>
<evidence type="ECO:0000256" key="1">
    <source>
        <dbReference type="ARBA" id="ARBA00001947"/>
    </source>
</evidence>
<dbReference type="EMBL" id="BDGG01000003">
    <property type="protein sequence ID" value="GAU94895.1"/>
    <property type="molecule type" value="Genomic_DNA"/>
</dbReference>
<keyword evidence="6" id="KW-0862">Zinc</keyword>
<dbReference type="PANTHER" id="PTHR11733">
    <property type="entry name" value="ZINC METALLOPROTEASE FAMILY M13 NEPRILYSIN-RELATED"/>
    <property type="match status" value="1"/>
</dbReference>
<dbReference type="Gene3D" id="3.40.390.10">
    <property type="entry name" value="Collagenase (Catalytic Domain)"/>
    <property type="match status" value="1"/>
</dbReference>
<proteinExistence type="inferred from homology"/>
<dbReference type="PROSITE" id="PS51885">
    <property type="entry name" value="NEPRILYSIN"/>
    <property type="match status" value="1"/>
</dbReference>
<dbReference type="InterPro" id="IPR000718">
    <property type="entry name" value="Peptidase_M13"/>
</dbReference>
<keyword evidence="3" id="KW-0645">Protease</keyword>
<evidence type="ECO:0000313" key="12">
    <source>
        <dbReference type="Proteomes" id="UP000186922"/>
    </source>
</evidence>
<keyword evidence="4" id="KW-0479">Metal-binding</keyword>
<evidence type="ECO:0000313" key="11">
    <source>
        <dbReference type="EMBL" id="GAU94895.1"/>
    </source>
</evidence>
<dbReference type="STRING" id="947166.A0A1D1V2J1"/>
<keyword evidence="5" id="KW-0378">Hydrolase</keyword>
<comment type="caution">
    <text evidence="11">The sequence shown here is derived from an EMBL/GenBank/DDBJ whole genome shotgun (WGS) entry which is preliminary data.</text>
</comment>
<dbReference type="GO" id="GO:0016485">
    <property type="term" value="P:protein processing"/>
    <property type="evidence" value="ECO:0007669"/>
    <property type="project" value="TreeGrafter"/>
</dbReference>
<name>A0A1D1V2J1_RAMVA</name>
<evidence type="ECO:0000256" key="4">
    <source>
        <dbReference type="ARBA" id="ARBA00022723"/>
    </source>
</evidence>
<gene>
    <name evidence="11" type="primary">RvY_06594-2</name>
    <name evidence="11" type="synonym">RvY_06594.2</name>
    <name evidence="11" type="ORF">RvY_06594</name>
</gene>
<dbReference type="Gene3D" id="1.10.1380.10">
    <property type="entry name" value="Neutral endopeptidase , domain2"/>
    <property type="match status" value="1"/>
</dbReference>
<reference evidence="11 12" key="1">
    <citation type="journal article" date="2016" name="Nat. Commun.">
        <title>Extremotolerant tardigrade genome and improved radiotolerance of human cultured cells by tardigrade-unique protein.</title>
        <authorList>
            <person name="Hashimoto T."/>
            <person name="Horikawa D.D."/>
            <person name="Saito Y."/>
            <person name="Kuwahara H."/>
            <person name="Kozuka-Hata H."/>
            <person name="Shin-I T."/>
            <person name="Minakuchi Y."/>
            <person name="Ohishi K."/>
            <person name="Motoyama A."/>
            <person name="Aizu T."/>
            <person name="Enomoto A."/>
            <person name="Kondo K."/>
            <person name="Tanaka S."/>
            <person name="Hara Y."/>
            <person name="Koshikawa S."/>
            <person name="Sagara H."/>
            <person name="Miura T."/>
            <person name="Yokobori S."/>
            <person name="Miyagawa K."/>
            <person name="Suzuki Y."/>
            <person name="Kubo T."/>
            <person name="Oyama M."/>
            <person name="Kohara Y."/>
            <person name="Fujiyama A."/>
            <person name="Arakawa K."/>
            <person name="Katayama T."/>
            <person name="Toyoda A."/>
            <person name="Kunieda T."/>
        </authorList>
    </citation>
    <scope>NUCLEOTIDE SEQUENCE [LARGE SCALE GENOMIC DNA]</scope>
    <source>
        <strain evidence="11 12">YOKOZUNA-1</strain>
    </source>
</reference>
<feature type="domain" description="Peptidase M13 N-terminal" evidence="10">
    <location>
        <begin position="92"/>
        <end position="516"/>
    </location>
</feature>
<evidence type="ECO:0000256" key="7">
    <source>
        <dbReference type="ARBA" id="ARBA00023049"/>
    </source>
</evidence>
<evidence type="ECO:0000256" key="6">
    <source>
        <dbReference type="ARBA" id="ARBA00022833"/>
    </source>
</evidence>
<dbReference type="OrthoDB" id="10059556at2759"/>
<evidence type="ECO:0000259" key="10">
    <source>
        <dbReference type="Pfam" id="PF05649"/>
    </source>
</evidence>
<dbReference type="Proteomes" id="UP000186922">
    <property type="component" value="Unassembled WGS sequence"/>
</dbReference>
<feature type="region of interest" description="Disordered" evidence="8">
    <location>
        <begin position="43"/>
        <end position="67"/>
    </location>
</feature>
<protein>
    <submittedName>
        <fullName evidence="11">Uncharacterized protein</fullName>
    </submittedName>
</protein>
<dbReference type="InterPro" id="IPR008753">
    <property type="entry name" value="Peptidase_M13_N"/>
</dbReference>
<evidence type="ECO:0000256" key="2">
    <source>
        <dbReference type="ARBA" id="ARBA00007357"/>
    </source>
</evidence>
<dbReference type="InterPro" id="IPR024079">
    <property type="entry name" value="MetalloPept_cat_dom_sf"/>
</dbReference>
<sequence length="783" mass="89095">MGMNGGPPMLLLALGAVVVIALFSMTIAFGVLWGQEKSKNADLAASMPPSQPTSPSNPTTSPPSTTLTECTTEACVTAAYSLYRSMNKNINPCDNFYEYACGNFSRNEPIPSDKTRWGVFDVLRRQLLRDLVASLQVPDVNALPSGAQANSTQKMQRYFHSCMDSDKIAEDSQNLTSLQNHFNEYSFHLEEWPASRPPVSADKDTLRTMIITARKYGNTLGVFPNGYSANISEPSQNIIEFDAGRFTLDRSTLLNDSKTREHQAYVTYMTDIAVLIKKRISPPEDLVDPIPVEAFREFFQDVLRFERRLANLTLAPEDRRNISALQHPHTFKNFTEYFQVKGNPLNIQAETWVEYFKTAWGDAAKDVTVDTVINVAEPNYYAGLTTALEEGTSAPLKYVFFYNYAGWKIIEPFVSRLDDEFRAIQLKFRRALYGTSTETPRAEICVDTLNDQFPNAIGHMYVSEFYDRKKNMELQEMIDYLMNAFREIIRTSDWMQQSTKDEALTKVDKITRRLGFDEYLMDDLRKLNEEHRNFIASNTFLENYASGRRFEVQLEGREFASRNNKTDWISGPAIVNAFYSPSRNSITFPAGILQAPFMGSDYPKYWNFAAIGTVIGHEITHGFDDRGSTRDGDGYYRNWWDPESRANYNQRAQGIINQYSNYSYMGVQLKGANNQGENIADNGGLRESYRGYKEYQRQQLGGAEEARLPGFADKTTDQMFFLSYAQVWCGDYRLAELELQVNRAHSPGRFRVIGPLHNSPEFAAAYNCPVGSYMNPPNKYGVW</sequence>
<keyword evidence="7" id="KW-0482">Metalloprotease</keyword>